<dbReference type="AlphaFoldDB" id="A0A507DV19"/>
<protein>
    <submittedName>
        <fullName evidence="2">Uncharacterized protein</fullName>
    </submittedName>
</protein>
<gene>
    <name evidence="2" type="ORF">PhCBS80983_g05798</name>
</gene>
<feature type="transmembrane region" description="Helical" evidence="1">
    <location>
        <begin position="48"/>
        <end position="69"/>
    </location>
</feature>
<organism evidence="2 3">
    <name type="scientific">Powellomyces hirtus</name>
    <dbReference type="NCBI Taxonomy" id="109895"/>
    <lineage>
        <taxon>Eukaryota</taxon>
        <taxon>Fungi</taxon>
        <taxon>Fungi incertae sedis</taxon>
        <taxon>Chytridiomycota</taxon>
        <taxon>Chytridiomycota incertae sedis</taxon>
        <taxon>Chytridiomycetes</taxon>
        <taxon>Spizellomycetales</taxon>
        <taxon>Powellomycetaceae</taxon>
        <taxon>Powellomyces</taxon>
    </lineage>
</organism>
<accession>A0A507DV19</accession>
<feature type="transmembrane region" description="Helical" evidence="1">
    <location>
        <begin position="76"/>
        <end position="96"/>
    </location>
</feature>
<keyword evidence="1" id="KW-0472">Membrane</keyword>
<evidence type="ECO:0000313" key="2">
    <source>
        <dbReference type="EMBL" id="TPX54730.1"/>
    </source>
</evidence>
<dbReference type="Proteomes" id="UP000318582">
    <property type="component" value="Unassembled WGS sequence"/>
</dbReference>
<feature type="transmembrane region" description="Helical" evidence="1">
    <location>
        <begin position="116"/>
        <end position="137"/>
    </location>
</feature>
<evidence type="ECO:0000256" key="1">
    <source>
        <dbReference type="SAM" id="Phobius"/>
    </source>
</evidence>
<comment type="caution">
    <text evidence="2">The sequence shown here is derived from an EMBL/GenBank/DDBJ whole genome shotgun (WGS) entry which is preliminary data.</text>
</comment>
<dbReference type="EMBL" id="QEAQ01000142">
    <property type="protein sequence ID" value="TPX54730.1"/>
    <property type="molecule type" value="Genomic_DNA"/>
</dbReference>
<keyword evidence="3" id="KW-1185">Reference proteome</keyword>
<evidence type="ECO:0000313" key="3">
    <source>
        <dbReference type="Proteomes" id="UP000318582"/>
    </source>
</evidence>
<proteinExistence type="predicted"/>
<reference evidence="2 3" key="1">
    <citation type="journal article" date="2019" name="Sci. Rep.">
        <title>Comparative genomics of chytrid fungi reveal insights into the obligate biotrophic and pathogenic lifestyle of Synchytrium endobioticum.</title>
        <authorList>
            <person name="van de Vossenberg B.T.L.H."/>
            <person name="Warris S."/>
            <person name="Nguyen H.D.T."/>
            <person name="van Gent-Pelzer M.P.E."/>
            <person name="Joly D.L."/>
            <person name="van de Geest H.C."/>
            <person name="Bonants P.J.M."/>
            <person name="Smith D.S."/>
            <person name="Levesque C.A."/>
            <person name="van der Lee T.A.J."/>
        </authorList>
    </citation>
    <scope>NUCLEOTIDE SEQUENCE [LARGE SCALE GENOMIC DNA]</scope>
    <source>
        <strain evidence="2 3">CBS 809.83</strain>
    </source>
</reference>
<keyword evidence="1" id="KW-1133">Transmembrane helix</keyword>
<name>A0A507DV19_9FUNG</name>
<sequence length="149" mass="16167">MANLESCAANATVVGVFQVEYRDPAALWAKFATAGYQRGAREYAGPNILLGTTWPLVTIAFAIAAWKLAHSRQIRSVLLLVGVLVNIGDCVNVSWGRTIDPLKLKSPGTYELHFDLAIIMGQLKICLIVIAGAIRFVQYPAGSPLRIDL</sequence>
<keyword evidence="1" id="KW-0812">Transmembrane</keyword>